<dbReference type="InterPro" id="IPR051147">
    <property type="entry name" value="CFAP_domain-containing"/>
</dbReference>
<feature type="compositionally biased region" description="Basic and acidic residues" evidence="2">
    <location>
        <begin position="253"/>
        <end position="272"/>
    </location>
</feature>
<name>A0A0R3VSQ9_TAEAS</name>
<keyword evidence="4" id="KW-1185">Reference proteome</keyword>
<keyword evidence="1" id="KW-0175">Coiled coil</keyword>
<accession>A0A0R3VSQ9</accession>
<feature type="coiled-coil region" evidence="1">
    <location>
        <begin position="86"/>
        <end position="138"/>
    </location>
</feature>
<sequence>MRGKIAKERQKLDADVRRQADVLGTVLKAVIKFQRRLLVKPSATSPLEKPSVEDGESSSEESFNLNKYFKEPSELIDLLKDLEVSNLSLIQNCQDAEEIIESLRRKENMIKEKSAAEIRDLVEKMNQLEEVIVKKDNEFIEEFNKDLFKLVKCLFIVSFNKIELFCRGSEEVKCEEEQFKELCEKIAYVYEKCDLQKETKTEGATIKPISAVAQLAQIEAHLVALLTSVAAAASVSPERVAALRHSVRAARRNEFRRQQREAERRRQEERNQRILQRAQAPPPPPRMVGFM</sequence>
<evidence type="ECO:0000313" key="3">
    <source>
        <dbReference type="EMBL" id="VDK20466.1"/>
    </source>
</evidence>
<gene>
    <name evidence="3" type="ORF">TASK_LOCUS216</name>
</gene>
<evidence type="ECO:0000313" key="4">
    <source>
        <dbReference type="Proteomes" id="UP000282613"/>
    </source>
</evidence>
<protein>
    <submittedName>
        <fullName evidence="5">FH2 domain-containing protein</fullName>
    </submittedName>
</protein>
<evidence type="ECO:0000256" key="2">
    <source>
        <dbReference type="SAM" id="MobiDB-lite"/>
    </source>
</evidence>
<dbReference type="AlphaFoldDB" id="A0A0R3VSQ9"/>
<dbReference type="Proteomes" id="UP000282613">
    <property type="component" value="Unassembled WGS sequence"/>
</dbReference>
<feature type="compositionally biased region" description="Pro residues" evidence="2">
    <location>
        <begin position="280"/>
        <end position="291"/>
    </location>
</feature>
<reference evidence="3 4" key="2">
    <citation type="submission" date="2018-11" db="EMBL/GenBank/DDBJ databases">
        <authorList>
            <consortium name="Pathogen Informatics"/>
        </authorList>
    </citation>
    <scope>NUCLEOTIDE SEQUENCE [LARGE SCALE GENOMIC DNA]</scope>
</reference>
<dbReference type="EMBL" id="UYRS01000022">
    <property type="protein sequence ID" value="VDK20466.1"/>
    <property type="molecule type" value="Genomic_DNA"/>
</dbReference>
<evidence type="ECO:0000256" key="1">
    <source>
        <dbReference type="SAM" id="Coils"/>
    </source>
</evidence>
<organism evidence="5">
    <name type="scientific">Taenia asiatica</name>
    <name type="common">Asian tapeworm</name>
    <dbReference type="NCBI Taxonomy" id="60517"/>
    <lineage>
        <taxon>Eukaryota</taxon>
        <taxon>Metazoa</taxon>
        <taxon>Spiralia</taxon>
        <taxon>Lophotrochozoa</taxon>
        <taxon>Platyhelminthes</taxon>
        <taxon>Cestoda</taxon>
        <taxon>Eucestoda</taxon>
        <taxon>Cyclophyllidea</taxon>
        <taxon>Taeniidae</taxon>
        <taxon>Taenia</taxon>
    </lineage>
</organism>
<evidence type="ECO:0000313" key="5">
    <source>
        <dbReference type="WBParaSite" id="TASK_0000021501-mRNA-1"/>
    </source>
</evidence>
<feature type="region of interest" description="Disordered" evidence="2">
    <location>
        <begin position="253"/>
        <end position="291"/>
    </location>
</feature>
<reference evidence="5" key="1">
    <citation type="submission" date="2017-02" db="UniProtKB">
        <authorList>
            <consortium name="WormBaseParasite"/>
        </authorList>
    </citation>
    <scope>IDENTIFICATION</scope>
</reference>
<dbReference type="OrthoDB" id="6284858at2759"/>
<dbReference type="PANTHER" id="PTHR21683">
    <property type="entry name" value="COILED-COIL DOMAIN-CONTAINING PROTEIN 42 LIKE-2-LIKE-RELATED"/>
    <property type="match status" value="1"/>
</dbReference>
<dbReference type="WBParaSite" id="TASK_0000021501-mRNA-1">
    <property type="protein sequence ID" value="TASK_0000021501-mRNA-1"/>
    <property type="gene ID" value="TASK_0000021501"/>
</dbReference>
<proteinExistence type="predicted"/>
<dbReference type="PANTHER" id="PTHR21683:SF3">
    <property type="entry name" value="CILIA AND FLAGELLA ASSOCIATED PROTEIN 100"/>
    <property type="match status" value="1"/>
</dbReference>